<dbReference type="Proteomes" id="UP000823388">
    <property type="component" value="Chromosome 4N"/>
</dbReference>
<feature type="compositionally biased region" description="Low complexity" evidence="1">
    <location>
        <begin position="56"/>
        <end position="83"/>
    </location>
</feature>
<accession>A0A8T0TE81</accession>
<reference evidence="3" key="1">
    <citation type="submission" date="2020-05" db="EMBL/GenBank/DDBJ databases">
        <title>WGS assembly of Panicum virgatum.</title>
        <authorList>
            <person name="Lovell J.T."/>
            <person name="Jenkins J."/>
            <person name="Shu S."/>
            <person name="Juenger T.E."/>
            <person name="Schmutz J."/>
        </authorList>
    </citation>
    <scope>NUCLEOTIDE SEQUENCE</scope>
    <source>
        <strain evidence="3">AP13</strain>
    </source>
</reference>
<evidence type="ECO:0000256" key="1">
    <source>
        <dbReference type="SAM" id="MobiDB-lite"/>
    </source>
</evidence>
<feature type="region of interest" description="Disordered" evidence="1">
    <location>
        <begin position="38"/>
        <end position="85"/>
    </location>
</feature>
<comment type="caution">
    <text evidence="3">The sequence shown here is derived from an EMBL/GenBank/DDBJ whole genome shotgun (WGS) entry which is preliminary data.</text>
</comment>
<evidence type="ECO:0000313" key="3">
    <source>
        <dbReference type="EMBL" id="KAG2607354.1"/>
    </source>
</evidence>
<evidence type="ECO:0000313" key="4">
    <source>
        <dbReference type="Proteomes" id="UP000823388"/>
    </source>
</evidence>
<protein>
    <recommendedName>
        <fullName evidence="5">Phytosulfokine-alpha</fullName>
    </recommendedName>
</protein>
<dbReference type="AlphaFoldDB" id="A0A8T0TE81"/>
<keyword evidence="4" id="KW-1185">Reference proteome</keyword>
<gene>
    <name evidence="3" type="ORF">PVAP13_4NG242600</name>
</gene>
<name>A0A8T0TE81_PANVG</name>
<keyword evidence="2" id="KW-0732">Signal</keyword>
<feature type="chain" id="PRO_5035879964" description="Phytosulfokine-alpha" evidence="2">
    <location>
        <begin position="30"/>
        <end position="107"/>
    </location>
</feature>
<dbReference type="EMBL" id="CM029044">
    <property type="protein sequence ID" value="KAG2607354.1"/>
    <property type="molecule type" value="Genomic_DNA"/>
</dbReference>
<proteinExistence type="predicted"/>
<evidence type="ECO:0008006" key="5">
    <source>
        <dbReference type="Google" id="ProtNLM"/>
    </source>
</evidence>
<sequence>MIVHGRGAAAMALVCLLCLLVVAPLLAQGARPSRKLLWTAPEEPSHGGLGSHDTGAAATTATTPEPCSGARGSGSRASAGTGEARCETAKWAEMHTDYIYTQDVKHP</sequence>
<feature type="signal peptide" evidence="2">
    <location>
        <begin position="1"/>
        <end position="29"/>
    </location>
</feature>
<evidence type="ECO:0000256" key="2">
    <source>
        <dbReference type="SAM" id="SignalP"/>
    </source>
</evidence>
<organism evidence="3 4">
    <name type="scientific">Panicum virgatum</name>
    <name type="common">Blackwell switchgrass</name>
    <dbReference type="NCBI Taxonomy" id="38727"/>
    <lineage>
        <taxon>Eukaryota</taxon>
        <taxon>Viridiplantae</taxon>
        <taxon>Streptophyta</taxon>
        <taxon>Embryophyta</taxon>
        <taxon>Tracheophyta</taxon>
        <taxon>Spermatophyta</taxon>
        <taxon>Magnoliopsida</taxon>
        <taxon>Liliopsida</taxon>
        <taxon>Poales</taxon>
        <taxon>Poaceae</taxon>
        <taxon>PACMAD clade</taxon>
        <taxon>Panicoideae</taxon>
        <taxon>Panicodae</taxon>
        <taxon>Paniceae</taxon>
        <taxon>Panicinae</taxon>
        <taxon>Panicum</taxon>
        <taxon>Panicum sect. Hiantes</taxon>
    </lineage>
</organism>